<dbReference type="EMBL" id="JACHHR010000003">
    <property type="protein sequence ID" value="MBB5212368.1"/>
    <property type="molecule type" value="Genomic_DNA"/>
</dbReference>
<evidence type="ECO:0000256" key="6">
    <source>
        <dbReference type="ARBA" id="ARBA00023136"/>
    </source>
</evidence>
<dbReference type="SUPFAM" id="SSF56935">
    <property type="entry name" value="Porins"/>
    <property type="match status" value="1"/>
</dbReference>
<dbReference type="Proteomes" id="UP000563601">
    <property type="component" value="Unassembled WGS sequence"/>
</dbReference>
<name>A0A6P1TFJ1_9GAMM</name>
<dbReference type="Proteomes" id="UP000464675">
    <property type="component" value="Chromosome"/>
</dbReference>
<accession>A0A6P1TFJ1</accession>
<evidence type="ECO:0000259" key="12">
    <source>
        <dbReference type="Pfam" id="PF07715"/>
    </source>
</evidence>
<sequence>MRCLKTSIALAIATASTATFAAETDSLIEEEVVVTASRTEKPLSAIPNTVTLIDQQELTSQMAATSDLSTILGNLIPSFSPSRQKMTSSGESLRGRKPLYLIDGVPQSNPLRNGGRDGHTIDPLVLERVEVIHGANAIHGMGASGGIINLVSRTPSDEFQQSVRVESALQSEDLGESAGYNGSYSLSGKVDAVDVLASVTYRSSGVGYDANGDIVGFDNTQGDTMDSETTNAFIKTGYSWDDQRVQLTVNRFLVEGNNNWLSVDGDIAAGIATTAVEAPVPGDAPSNEVTTINLQYSNEDLFGQKVRAQVFSQDFAGTYGGGTFGTFQDPAYGDEIFDQSQNNSEKRGLKLTLIKDDIAGSAISLAYGVDLLQDETWQQLVQTGRAWVPPTKYKSTAPYAQAEFSGIEQVTITAGVRHERSKLNVDDFTTLASYGSQFVEGGNPEFSETLANIGATYAVTDSLRIYANYSEGFSMPDVGRVLRGISEPGLNAESFLELKPILTQNHELGLDFNNERFGAQVAVYSSDSDFGQRLALGDDGIYSVKREKTDIDGAELRGQWFATDTDTLEVRYAYTKGRYDNDGDGKVDTDLDGRNISPNRFNLSWARSWTENLSTRLQANWLLDRDFENSTGEITTEFNGYTIVDASAQLKALGGEFALGLQNLTNEDYFTYYSQTAGNNTRNFKGLGRSVNLSYSKVF</sequence>
<dbReference type="InterPro" id="IPR000531">
    <property type="entry name" value="Beta-barrel_TonB"/>
</dbReference>
<dbReference type="Gene3D" id="2.170.130.10">
    <property type="entry name" value="TonB-dependent receptor, plug domain"/>
    <property type="match status" value="1"/>
</dbReference>
<dbReference type="InterPro" id="IPR039426">
    <property type="entry name" value="TonB-dep_rcpt-like"/>
</dbReference>
<evidence type="ECO:0000256" key="9">
    <source>
        <dbReference type="RuleBase" id="RU003357"/>
    </source>
</evidence>
<dbReference type="Gene3D" id="2.40.170.20">
    <property type="entry name" value="TonB-dependent receptor, beta-barrel domain"/>
    <property type="match status" value="1"/>
</dbReference>
<dbReference type="InterPro" id="IPR037066">
    <property type="entry name" value="Plug_dom_sf"/>
</dbReference>
<keyword evidence="7 8" id="KW-0998">Cell outer membrane</keyword>
<comment type="similarity">
    <text evidence="8 9">Belongs to the TonB-dependent receptor family.</text>
</comment>
<dbReference type="PANTHER" id="PTHR30069">
    <property type="entry name" value="TONB-DEPENDENT OUTER MEMBRANE RECEPTOR"/>
    <property type="match status" value="1"/>
</dbReference>
<dbReference type="Pfam" id="PF07715">
    <property type="entry name" value="Plug"/>
    <property type="match status" value="1"/>
</dbReference>
<evidence type="ECO:0000313" key="14">
    <source>
        <dbReference type="EMBL" id="QHQ40009.1"/>
    </source>
</evidence>
<proteinExistence type="inferred from homology"/>
<dbReference type="PANTHER" id="PTHR30069:SF42">
    <property type="entry name" value="FERRIC AEROBACTIN RECEPTOR"/>
    <property type="match status" value="1"/>
</dbReference>
<dbReference type="GO" id="GO:0044718">
    <property type="term" value="P:siderophore transmembrane transport"/>
    <property type="evidence" value="ECO:0007669"/>
    <property type="project" value="TreeGrafter"/>
</dbReference>
<feature type="domain" description="TonB-dependent receptor plug" evidence="12">
    <location>
        <begin position="43"/>
        <end position="147"/>
    </location>
</feature>
<keyword evidence="13" id="KW-0675">Receptor</keyword>
<protein>
    <submittedName>
        <fullName evidence="13">Iron complex outermembrane receptor protein</fullName>
    </submittedName>
    <submittedName>
        <fullName evidence="14">TonB-dependent receptor</fullName>
    </submittedName>
</protein>
<evidence type="ECO:0000256" key="5">
    <source>
        <dbReference type="ARBA" id="ARBA00023077"/>
    </source>
</evidence>
<comment type="subcellular location">
    <subcellularLocation>
        <location evidence="1 8">Cell outer membrane</location>
        <topology evidence="1 8">Multi-pass membrane protein</topology>
    </subcellularLocation>
</comment>
<evidence type="ECO:0000256" key="7">
    <source>
        <dbReference type="ARBA" id="ARBA00023237"/>
    </source>
</evidence>
<evidence type="ECO:0000256" key="8">
    <source>
        <dbReference type="PROSITE-ProRule" id="PRU01360"/>
    </source>
</evidence>
<organism evidence="13 16">
    <name type="scientific">Microbulbifer hydrolyticus</name>
    <dbReference type="NCBI Taxonomy" id="48074"/>
    <lineage>
        <taxon>Bacteria</taxon>
        <taxon>Pseudomonadati</taxon>
        <taxon>Pseudomonadota</taxon>
        <taxon>Gammaproteobacteria</taxon>
        <taxon>Cellvibrionales</taxon>
        <taxon>Microbulbiferaceae</taxon>
        <taxon>Microbulbifer</taxon>
    </lineage>
</organism>
<evidence type="ECO:0000256" key="2">
    <source>
        <dbReference type="ARBA" id="ARBA00022448"/>
    </source>
</evidence>
<evidence type="ECO:0000256" key="1">
    <source>
        <dbReference type="ARBA" id="ARBA00004571"/>
    </source>
</evidence>
<dbReference type="InterPro" id="IPR036942">
    <property type="entry name" value="Beta-barrel_TonB_sf"/>
</dbReference>
<reference evidence="13 16" key="2">
    <citation type="submission" date="2020-08" db="EMBL/GenBank/DDBJ databases">
        <title>Genomic Encyclopedia of Type Strains, Phase IV (KMG-IV): sequencing the most valuable type-strain genomes for metagenomic binning, comparative biology and taxonomic classification.</title>
        <authorList>
            <person name="Goeker M."/>
        </authorList>
    </citation>
    <scope>NUCLEOTIDE SEQUENCE [LARGE SCALE GENOMIC DNA]</scope>
    <source>
        <strain evidence="13 16">DSM 11525</strain>
    </source>
</reference>
<keyword evidence="3 8" id="KW-1134">Transmembrane beta strand</keyword>
<dbReference type="GO" id="GO:0015344">
    <property type="term" value="F:siderophore uptake transmembrane transporter activity"/>
    <property type="evidence" value="ECO:0007669"/>
    <property type="project" value="TreeGrafter"/>
</dbReference>
<reference evidence="14 15" key="1">
    <citation type="submission" date="2020-01" db="EMBL/GenBank/DDBJ databases">
        <title>The possibility of degradation of plastic by Microbulbifer hydrolyticus IRE-31.</title>
        <authorList>
            <person name="Liu L."/>
        </authorList>
    </citation>
    <scope>NUCLEOTIDE SEQUENCE [LARGE SCALE GENOMIC DNA]</scope>
    <source>
        <strain evidence="14 15">IRE-31</strain>
    </source>
</reference>
<feature type="signal peptide" evidence="10">
    <location>
        <begin position="1"/>
        <end position="21"/>
    </location>
</feature>
<dbReference type="Pfam" id="PF00593">
    <property type="entry name" value="TonB_dep_Rec_b-barrel"/>
    <property type="match status" value="1"/>
</dbReference>
<evidence type="ECO:0000313" key="16">
    <source>
        <dbReference type="Proteomes" id="UP000563601"/>
    </source>
</evidence>
<keyword evidence="2 8" id="KW-0813">Transport</keyword>
<feature type="chain" id="PRO_5044645739" evidence="10">
    <location>
        <begin position="22"/>
        <end position="699"/>
    </location>
</feature>
<dbReference type="EMBL" id="CP047491">
    <property type="protein sequence ID" value="QHQ40009.1"/>
    <property type="molecule type" value="Genomic_DNA"/>
</dbReference>
<dbReference type="GO" id="GO:0009279">
    <property type="term" value="C:cell outer membrane"/>
    <property type="evidence" value="ECO:0007669"/>
    <property type="project" value="UniProtKB-SubCell"/>
</dbReference>
<dbReference type="InterPro" id="IPR012910">
    <property type="entry name" value="Plug_dom"/>
</dbReference>
<evidence type="ECO:0000256" key="4">
    <source>
        <dbReference type="ARBA" id="ARBA00022692"/>
    </source>
</evidence>
<evidence type="ECO:0000256" key="10">
    <source>
        <dbReference type="SAM" id="SignalP"/>
    </source>
</evidence>
<dbReference type="RefSeq" id="WP_161859321.1">
    <property type="nucleotide sequence ID" value="NZ_CP047491.1"/>
</dbReference>
<evidence type="ECO:0000259" key="11">
    <source>
        <dbReference type="Pfam" id="PF00593"/>
    </source>
</evidence>
<keyword evidence="4 8" id="KW-0812">Transmembrane</keyword>
<gene>
    <name evidence="14" type="ORF">GTQ55_14130</name>
    <name evidence="13" type="ORF">HNQ53_002593</name>
</gene>
<keyword evidence="5 9" id="KW-0798">TonB box</keyword>
<feature type="domain" description="TonB-dependent receptor-like beta-barrel" evidence="11">
    <location>
        <begin position="241"/>
        <end position="664"/>
    </location>
</feature>
<evidence type="ECO:0000256" key="3">
    <source>
        <dbReference type="ARBA" id="ARBA00022452"/>
    </source>
</evidence>
<keyword evidence="6 8" id="KW-0472">Membrane</keyword>
<keyword evidence="10" id="KW-0732">Signal</keyword>
<dbReference type="OrthoDB" id="8670144at2"/>
<keyword evidence="15" id="KW-1185">Reference proteome</keyword>
<dbReference type="AlphaFoldDB" id="A0A6P1TFJ1"/>
<evidence type="ECO:0000313" key="15">
    <source>
        <dbReference type="Proteomes" id="UP000464675"/>
    </source>
</evidence>
<dbReference type="CDD" id="cd01347">
    <property type="entry name" value="ligand_gated_channel"/>
    <property type="match status" value="1"/>
</dbReference>
<evidence type="ECO:0000313" key="13">
    <source>
        <dbReference type="EMBL" id="MBB5212368.1"/>
    </source>
</evidence>
<dbReference type="PROSITE" id="PS52016">
    <property type="entry name" value="TONB_DEPENDENT_REC_3"/>
    <property type="match status" value="1"/>
</dbReference>